<keyword evidence="5" id="KW-0175">Coiled coil</keyword>
<dbReference type="InterPro" id="IPR013809">
    <property type="entry name" value="ENTH"/>
</dbReference>
<dbReference type="InterPro" id="IPR002558">
    <property type="entry name" value="ILWEQ_dom"/>
</dbReference>
<reference evidence="8 9" key="1">
    <citation type="journal article" date="2019" name="PLoS Negl. Trop. Dis.">
        <title>Whole genome sequencing of Entamoeba nuttalli reveals mammalian host-related molecular signatures and a novel octapeptide-repeat surface protein.</title>
        <authorList>
            <person name="Tanaka M."/>
            <person name="Makiuchi T."/>
            <person name="Komiyama T."/>
            <person name="Shiina T."/>
            <person name="Osaki K."/>
            <person name="Tachibana H."/>
        </authorList>
    </citation>
    <scope>NUCLEOTIDE SEQUENCE [LARGE SCALE GENOMIC DNA]</scope>
    <source>
        <strain evidence="8 9">P19-061405</strain>
    </source>
</reference>
<dbReference type="CDD" id="cd16986">
    <property type="entry name" value="ANTH_N_Sla2p_HIP1_like"/>
    <property type="match status" value="1"/>
</dbReference>
<evidence type="ECO:0000256" key="1">
    <source>
        <dbReference type="ARBA" id="ARBA00004496"/>
    </source>
</evidence>
<dbReference type="InterPro" id="IPR035964">
    <property type="entry name" value="I/LWEQ_dom_sf"/>
</dbReference>
<protein>
    <recommendedName>
        <fullName evidence="10">ENTH domain containing protein</fullName>
    </recommendedName>
</protein>
<evidence type="ECO:0000259" key="7">
    <source>
        <dbReference type="PROSITE" id="PS50945"/>
    </source>
</evidence>
<feature type="coiled-coil region" evidence="5">
    <location>
        <begin position="670"/>
        <end position="697"/>
    </location>
</feature>
<evidence type="ECO:0000256" key="4">
    <source>
        <dbReference type="ARBA" id="ARBA00023203"/>
    </source>
</evidence>
<keyword evidence="4" id="KW-0009">Actin-binding</keyword>
<dbReference type="Pfam" id="PF01608">
    <property type="entry name" value="I_LWEQ"/>
    <property type="match status" value="1"/>
</dbReference>
<keyword evidence="3" id="KW-0963">Cytoplasm</keyword>
<dbReference type="PROSITE" id="PS50942">
    <property type="entry name" value="ENTH"/>
    <property type="match status" value="1"/>
</dbReference>
<comment type="caution">
    <text evidence="8">The sequence shown here is derived from an EMBL/GenBank/DDBJ whole genome shotgun (WGS) entry which is preliminary data.</text>
</comment>
<dbReference type="Gene3D" id="1.20.1410.10">
    <property type="entry name" value="I/LWEQ domain"/>
    <property type="match status" value="1"/>
</dbReference>
<evidence type="ECO:0000313" key="9">
    <source>
        <dbReference type="Proteomes" id="UP001628156"/>
    </source>
</evidence>
<dbReference type="PANTHER" id="PTHR10407:SF15">
    <property type="entry name" value="HUNTINGTIN INTERACTING PROTEIN 1"/>
    <property type="match status" value="1"/>
</dbReference>
<comment type="subcellular location">
    <subcellularLocation>
        <location evidence="1">Cytoplasm</location>
    </subcellularLocation>
</comment>
<gene>
    <name evidence="8" type="ORF">ENUP19_0260G0018</name>
</gene>
<evidence type="ECO:0000256" key="5">
    <source>
        <dbReference type="SAM" id="Coils"/>
    </source>
</evidence>
<dbReference type="InterPro" id="IPR011417">
    <property type="entry name" value="ANTH_dom"/>
</dbReference>
<dbReference type="EMBL" id="BAAFRS010000260">
    <property type="protein sequence ID" value="GAB1225745.1"/>
    <property type="molecule type" value="Genomic_DNA"/>
</dbReference>
<dbReference type="SUPFAM" id="SSF109885">
    <property type="entry name" value="I/LWEQ domain"/>
    <property type="match status" value="1"/>
</dbReference>
<dbReference type="Gene3D" id="1.25.40.90">
    <property type="match status" value="1"/>
</dbReference>
<sequence length="700" mass="80968">MQFVDYKVKLATRKACNTSNCPPKPKHLRTIVVKSFSGGVPSFYSELTKWILSFNPLQQYKSLVTLHRVLRDGSSQLLGGYLDAFLPTINRLVNTPQQLNAYYAFQQIIKHYSKYIQIRFVFQQKHRIFTGSLLVPHELPEEYYSDQKTLSVLSYMMDLMDYLLVIPLPIIQNYIGDNCKMDCTIPLILDSYNLVKDITFFLTNLAHIEQNQSVFTFLYDRFTKTYSKLNQLYSAAKNNGYIVSLIEVPNLPPLPTFNVNEEERKLYLKKHPHSITKNNHLQKTFLHPNNNNNTKEILELGKHFSQQLSKLFDLLIPPQLSSEDPESKLETMASCLMQELQNPSNLNDIKIHIWKTLIGTKYLLQQRNLDYVDANNNGEKVINELYDLQSTADKIKASFQMNEGYEELQKYIEEFVSILSSSSTNTSETTPTNQDNDLVLFDYIGDSSHDKVIQTSQDEFIDETSFNSFILPNLQNQENSSNEEEEFSIVLNQINDQINKIEDVRDALKNCNTNGNETIKRFGDSTQGLIEFIQIAGECEKERIREGKEKNKQTYSNNEVWSEGLLSCAKKIVEWAQYISSALMNGESDERILAGLKQFKSHCSQLLTAARVSMEDQSPLLQRLEKSLCSLMSQIQKIIQNILSREQEQRQDIKEQNKTQDNGIESKKELMESQVRVLQLQKELEKAQNHLYSLRKEEYN</sequence>
<evidence type="ECO:0000313" key="8">
    <source>
        <dbReference type="EMBL" id="GAB1225745.1"/>
    </source>
</evidence>
<dbReference type="SMART" id="SM00307">
    <property type="entry name" value="ILWEQ"/>
    <property type="match status" value="1"/>
</dbReference>
<organism evidence="8 9">
    <name type="scientific">Entamoeba nuttalli</name>
    <dbReference type="NCBI Taxonomy" id="412467"/>
    <lineage>
        <taxon>Eukaryota</taxon>
        <taxon>Amoebozoa</taxon>
        <taxon>Evosea</taxon>
        <taxon>Archamoebae</taxon>
        <taxon>Mastigamoebida</taxon>
        <taxon>Entamoebidae</taxon>
        <taxon>Entamoeba</taxon>
    </lineage>
</organism>
<dbReference type="SUPFAM" id="SSF48464">
    <property type="entry name" value="ENTH/VHS domain"/>
    <property type="match status" value="1"/>
</dbReference>
<comment type="similarity">
    <text evidence="2">Belongs to the SLA2 family.</text>
</comment>
<dbReference type="PANTHER" id="PTHR10407">
    <property type="entry name" value="HUNTINGTIN INTERACTING PROTEIN 1"/>
    <property type="match status" value="1"/>
</dbReference>
<dbReference type="Pfam" id="PF07651">
    <property type="entry name" value="ANTH"/>
    <property type="match status" value="1"/>
</dbReference>
<dbReference type="PROSITE" id="PS50945">
    <property type="entry name" value="I_LWEQ"/>
    <property type="match status" value="1"/>
</dbReference>
<accession>A0ABQ0DSE1</accession>
<evidence type="ECO:0000259" key="6">
    <source>
        <dbReference type="PROSITE" id="PS50942"/>
    </source>
</evidence>
<dbReference type="InterPro" id="IPR030224">
    <property type="entry name" value="Sla2_fam"/>
</dbReference>
<evidence type="ECO:0000256" key="3">
    <source>
        <dbReference type="ARBA" id="ARBA00022490"/>
    </source>
</evidence>
<proteinExistence type="inferred from homology"/>
<name>A0ABQ0DSE1_9EUKA</name>
<dbReference type="Proteomes" id="UP001628156">
    <property type="component" value="Unassembled WGS sequence"/>
</dbReference>
<dbReference type="InterPro" id="IPR008942">
    <property type="entry name" value="ENTH_VHS"/>
</dbReference>
<feature type="domain" description="I/LWEQ" evidence="7">
    <location>
        <begin position="458"/>
        <end position="700"/>
    </location>
</feature>
<keyword evidence="9" id="KW-1185">Reference proteome</keyword>
<dbReference type="SMART" id="SM00273">
    <property type="entry name" value="ENTH"/>
    <property type="match status" value="1"/>
</dbReference>
<evidence type="ECO:0008006" key="10">
    <source>
        <dbReference type="Google" id="ProtNLM"/>
    </source>
</evidence>
<feature type="domain" description="ENTH" evidence="6">
    <location>
        <begin position="1"/>
        <end position="130"/>
    </location>
</feature>
<evidence type="ECO:0000256" key="2">
    <source>
        <dbReference type="ARBA" id="ARBA00010135"/>
    </source>
</evidence>